<organism evidence="1">
    <name type="scientific">marine sediment metagenome</name>
    <dbReference type="NCBI Taxonomy" id="412755"/>
    <lineage>
        <taxon>unclassified sequences</taxon>
        <taxon>metagenomes</taxon>
        <taxon>ecological metagenomes</taxon>
    </lineage>
</organism>
<accession>A0A0F8Y0D6</accession>
<dbReference type="AlphaFoldDB" id="A0A0F8Y0D6"/>
<reference evidence="1" key="1">
    <citation type="journal article" date="2015" name="Nature">
        <title>Complex archaea that bridge the gap between prokaryotes and eukaryotes.</title>
        <authorList>
            <person name="Spang A."/>
            <person name="Saw J.H."/>
            <person name="Jorgensen S.L."/>
            <person name="Zaremba-Niedzwiedzka K."/>
            <person name="Martijn J."/>
            <person name="Lind A.E."/>
            <person name="van Eijk R."/>
            <person name="Schleper C."/>
            <person name="Guy L."/>
            <person name="Ettema T.J."/>
        </authorList>
    </citation>
    <scope>NUCLEOTIDE SEQUENCE</scope>
</reference>
<proteinExistence type="predicted"/>
<comment type="caution">
    <text evidence="1">The sequence shown here is derived from an EMBL/GenBank/DDBJ whole genome shotgun (WGS) entry which is preliminary data.</text>
</comment>
<protein>
    <submittedName>
        <fullName evidence="1">Uncharacterized protein</fullName>
    </submittedName>
</protein>
<sequence>MADEAVMKDRLEEPINFTVNQANSLEKGAVLKMTDNRVAIINSGMNDIIAGINGREKLAGDTRTSTPVFRRGVFAMVCSGSVTTGDAVAVAAQVNQIHTAQATVKSGSIIGIALMDGADDEVIHIDVHVGSGGNQVS</sequence>
<name>A0A0F8Y0D6_9ZZZZ</name>
<evidence type="ECO:0000313" key="1">
    <source>
        <dbReference type="EMBL" id="KKK67000.1"/>
    </source>
</evidence>
<dbReference type="EMBL" id="LAZR01059814">
    <property type="protein sequence ID" value="KKK67000.1"/>
    <property type="molecule type" value="Genomic_DNA"/>
</dbReference>
<gene>
    <name evidence="1" type="ORF">LCGC14_2958470</name>
</gene>